<evidence type="ECO:0000313" key="1">
    <source>
        <dbReference type="EMBL" id="MED6154365.1"/>
    </source>
</evidence>
<name>A0ABU6TZS7_9FABA</name>
<sequence>AMSSCVGCYLQPDVIRCPFDRIGFTTVRLCALSTIAIIEAYIKNIIDVNLYDTGETSLEPSRGATSSRLTTYRFNRPNPSFI</sequence>
<comment type="caution">
    <text evidence="1">The sequence shown here is derived from an EMBL/GenBank/DDBJ whole genome shotgun (WGS) entry which is preliminary data.</text>
</comment>
<keyword evidence="2" id="KW-1185">Reference proteome</keyword>
<dbReference type="Proteomes" id="UP001341840">
    <property type="component" value="Unassembled WGS sequence"/>
</dbReference>
<reference evidence="1 2" key="1">
    <citation type="journal article" date="2023" name="Plants (Basel)">
        <title>Bridging the Gap: Combining Genomics and Transcriptomics Approaches to Understand Stylosanthes scabra, an Orphan Legume from the Brazilian Caatinga.</title>
        <authorList>
            <person name="Ferreira-Neto J.R.C."/>
            <person name="da Silva M.D."/>
            <person name="Binneck E."/>
            <person name="de Melo N.F."/>
            <person name="da Silva R.H."/>
            <person name="de Melo A.L.T.M."/>
            <person name="Pandolfi V."/>
            <person name="Bustamante F.O."/>
            <person name="Brasileiro-Vidal A.C."/>
            <person name="Benko-Iseppon A.M."/>
        </authorList>
    </citation>
    <scope>NUCLEOTIDE SEQUENCE [LARGE SCALE GENOMIC DNA]</scope>
    <source>
        <tissue evidence="1">Leaves</tissue>
    </source>
</reference>
<feature type="non-terminal residue" evidence="1">
    <location>
        <position position="1"/>
    </location>
</feature>
<accession>A0ABU6TZS7</accession>
<organism evidence="1 2">
    <name type="scientific">Stylosanthes scabra</name>
    <dbReference type="NCBI Taxonomy" id="79078"/>
    <lineage>
        <taxon>Eukaryota</taxon>
        <taxon>Viridiplantae</taxon>
        <taxon>Streptophyta</taxon>
        <taxon>Embryophyta</taxon>
        <taxon>Tracheophyta</taxon>
        <taxon>Spermatophyta</taxon>
        <taxon>Magnoliopsida</taxon>
        <taxon>eudicotyledons</taxon>
        <taxon>Gunneridae</taxon>
        <taxon>Pentapetalae</taxon>
        <taxon>rosids</taxon>
        <taxon>fabids</taxon>
        <taxon>Fabales</taxon>
        <taxon>Fabaceae</taxon>
        <taxon>Papilionoideae</taxon>
        <taxon>50 kb inversion clade</taxon>
        <taxon>dalbergioids sensu lato</taxon>
        <taxon>Dalbergieae</taxon>
        <taxon>Pterocarpus clade</taxon>
        <taxon>Stylosanthes</taxon>
    </lineage>
</organism>
<protein>
    <submittedName>
        <fullName evidence="1">Uncharacterized protein</fullName>
    </submittedName>
</protein>
<evidence type="ECO:0000313" key="2">
    <source>
        <dbReference type="Proteomes" id="UP001341840"/>
    </source>
</evidence>
<dbReference type="EMBL" id="JASCZI010097951">
    <property type="protein sequence ID" value="MED6154365.1"/>
    <property type="molecule type" value="Genomic_DNA"/>
</dbReference>
<gene>
    <name evidence="1" type="ORF">PIB30_111727</name>
</gene>
<proteinExistence type="predicted"/>